<dbReference type="CDD" id="cd00064">
    <property type="entry name" value="FU"/>
    <property type="match status" value="1"/>
</dbReference>
<keyword evidence="6" id="KW-1185">Reference proteome</keyword>
<keyword evidence="2" id="KW-0812">Transmembrane</keyword>
<dbReference type="InterPro" id="IPR001368">
    <property type="entry name" value="TNFR/NGFR_Cys_rich_reg"/>
</dbReference>
<feature type="chain" id="PRO_5013204045" description="TNFR-Cys domain-containing protein" evidence="3">
    <location>
        <begin position="23"/>
        <end position="1581"/>
    </location>
</feature>
<feature type="transmembrane region" description="Helical" evidence="2">
    <location>
        <begin position="1466"/>
        <end position="1492"/>
    </location>
</feature>
<dbReference type="SUPFAM" id="SSF49899">
    <property type="entry name" value="Concanavalin A-like lectins/glucanases"/>
    <property type="match status" value="1"/>
</dbReference>
<dbReference type="PROSITE" id="PS00652">
    <property type="entry name" value="TNFR_NGFR_1"/>
    <property type="match status" value="3"/>
</dbReference>
<dbReference type="InterPro" id="IPR052798">
    <property type="entry name" value="Giardia_VSA"/>
</dbReference>
<name>A0A1R2D216_9CILI</name>
<comment type="caution">
    <text evidence="5">The sequence shown here is derived from an EMBL/GenBank/DDBJ whole genome shotgun (WGS) entry which is preliminary data.</text>
</comment>
<feature type="transmembrane region" description="Helical" evidence="2">
    <location>
        <begin position="1289"/>
        <end position="1309"/>
    </location>
</feature>
<feature type="transmembrane region" description="Helical" evidence="2">
    <location>
        <begin position="1380"/>
        <end position="1398"/>
    </location>
</feature>
<feature type="signal peptide" evidence="3">
    <location>
        <begin position="1"/>
        <end position="22"/>
    </location>
</feature>
<feature type="domain" description="TNFR-Cys" evidence="4">
    <location>
        <begin position="576"/>
        <end position="615"/>
    </location>
</feature>
<feature type="domain" description="TNFR-Cys" evidence="4">
    <location>
        <begin position="275"/>
        <end position="313"/>
    </location>
</feature>
<dbReference type="Proteomes" id="UP000187209">
    <property type="component" value="Unassembled WGS sequence"/>
</dbReference>
<feature type="transmembrane region" description="Helical" evidence="2">
    <location>
        <begin position="1436"/>
        <end position="1454"/>
    </location>
</feature>
<dbReference type="OrthoDB" id="10654905at2759"/>
<dbReference type="PANTHER" id="PTHR23275">
    <property type="entry name" value="CABRIOLET.-RELATED"/>
    <property type="match status" value="1"/>
</dbReference>
<reference evidence="5 6" key="1">
    <citation type="submission" date="2016-11" db="EMBL/GenBank/DDBJ databases">
        <title>The macronuclear genome of Stentor coeruleus: a giant cell with tiny introns.</title>
        <authorList>
            <person name="Slabodnick M."/>
            <person name="Ruby J.G."/>
            <person name="Reiff S.B."/>
            <person name="Swart E.C."/>
            <person name="Gosai S."/>
            <person name="Prabakaran S."/>
            <person name="Witkowska E."/>
            <person name="Larue G.E."/>
            <person name="Fisher S."/>
            <person name="Freeman R.M."/>
            <person name="Gunawardena J."/>
            <person name="Chu W."/>
            <person name="Stover N.A."/>
            <person name="Gregory B.D."/>
            <person name="Nowacki M."/>
            <person name="Derisi J."/>
            <person name="Roy S.W."/>
            <person name="Marshall W.F."/>
            <person name="Sood P."/>
        </authorList>
    </citation>
    <scope>NUCLEOTIDE SEQUENCE [LARGE SCALE GENOMIC DNA]</scope>
    <source>
        <strain evidence="5">WM001</strain>
    </source>
</reference>
<dbReference type="InterPro" id="IPR000742">
    <property type="entry name" value="EGF"/>
</dbReference>
<keyword evidence="1" id="KW-1015">Disulfide bond</keyword>
<dbReference type="InterPro" id="IPR013320">
    <property type="entry name" value="ConA-like_dom_sf"/>
</dbReference>
<dbReference type="SMART" id="SM00261">
    <property type="entry name" value="FU"/>
    <property type="match status" value="5"/>
</dbReference>
<evidence type="ECO:0000313" key="6">
    <source>
        <dbReference type="Proteomes" id="UP000187209"/>
    </source>
</evidence>
<feature type="transmembrane region" description="Helical" evidence="2">
    <location>
        <begin position="1404"/>
        <end position="1424"/>
    </location>
</feature>
<feature type="domain" description="TNFR-Cys" evidence="4">
    <location>
        <begin position="892"/>
        <end position="930"/>
    </location>
</feature>
<dbReference type="PANTHER" id="PTHR23275:SF100">
    <property type="entry name" value="EGF-LIKE DOMAIN-CONTAINING PROTEIN"/>
    <property type="match status" value="1"/>
</dbReference>
<gene>
    <name evidence="5" type="ORF">SteCoe_1482</name>
</gene>
<feature type="transmembrane region" description="Helical" evidence="2">
    <location>
        <begin position="1248"/>
        <end position="1269"/>
    </location>
</feature>
<dbReference type="InterPro" id="IPR006212">
    <property type="entry name" value="Furin_repeat"/>
</dbReference>
<dbReference type="SMART" id="SM00181">
    <property type="entry name" value="EGF"/>
    <property type="match status" value="5"/>
</dbReference>
<evidence type="ECO:0000259" key="4">
    <source>
        <dbReference type="PROSITE" id="PS00652"/>
    </source>
</evidence>
<dbReference type="InterPro" id="IPR009030">
    <property type="entry name" value="Growth_fac_rcpt_cys_sf"/>
</dbReference>
<organism evidence="5 6">
    <name type="scientific">Stentor coeruleus</name>
    <dbReference type="NCBI Taxonomy" id="5963"/>
    <lineage>
        <taxon>Eukaryota</taxon>
        <taxon>Sar</taxon>
        <taxon>Alveolata</taxon>
        <taxon>Ciliophora</taxon>
        <taxon>Postciliodesmatophora</taxon>
        <taxon>Heterotrichea</taxon>
        <taxon>Heterotrichida</taxon>
        <taxon>Stentoridae</taxon>
        <taxon>Stentor</taxon>
    </lineage>
</organism>
<evidence type="ECO:0000256" key="2">
    <source>
        <dbReference type="SAM" id="Phobius"/>
    </source>
</evidence>
<dbReference type="SUPFAM" id="SSF57184">
    <property type="entry name" value="Growth factor receptor domain"/>
    <property type="match status" value="3"/>
</dbReference>
<sequence>MDFRRLLFVLFITLTSVDSSCCLNCQTITGGVCTTCSSGYKLYNSIICLADCPSGYTEISGSCVQTSSLVLINEGFSSYTDWSVSSLTTLRTYSGETLNSASKTALIPTKTQGFYSTATSKLIGITNWIPSPDLTFNMWVLVKSDGHILEMTKTSSVNIRIDSLSSNYRVIFYILSQTSGLYTGMTQVLCPCNYVWDNVIVKITQDTSENVKITGILNGVSYFYTYSGYESRYQAPYNWYVGCAFSYSFQGFIYNVLIVNSDDSTTLPSFSTTSCDYNYYWDGNICQQCSASCSTWPWCISGSTCSPCYDVNCASCTGFDMSECYCGNSEVYPNCCHVGCNTCGGFWSCSACDSGYNLIDTICLNYCPSGSCSTLPSSSIIDITFNVFSGDYSGFTTGSDPNTYFFFHNPDITDPLPSYQRGLYLIPGEYLENSLLNLAFTFSIGMWVFPTSGTILTKGTLLSISTDTSLTIELLDKTQSPISYTTTSTSVSSWTYFSYTIQFITDTTTITVYLNNLQHFSSSHINSIFIDSTSSFILGNLYTGFIYTLKLWNTQISSFLTEYSDTICGIGLISSCLISCDYNEYYTNSCHHCPNHCDYGCRIQKSCNPCNDLLCAVCGSFISLCDQCCDHASGNPCSCDIGYYPNVDECLICHVSCSECIEEGVFGCILCAEGYFLWENILCIEECPSGYGGEDCVLEVQLVVEGIFDNLYIGEVDGFRIGSNFRNVYPIFDNNDPFPAKFRGLYFTSGKYLALNTVLAPHFSMNFWIKVLSPGVLLLKNLVMTVIVGENSSIQCILANYDTITVNFHMTISLWTYLSISISLTSINIYTDNVQISSFALVTPFIDNSQNQIFISNPDSDFEGFVFSIHIYNQADIHDYFFNNTCPYIDFCLSECSFTEDPKENCTSCKNSCENGCYDTRCSLCNDKGCYKCPLYDYCITCIEYAEMVDGKCICKDKYYYNKELETCESCPENCHKCVDNICYMCEDGYDLNGTSCQKCPIKCLTCNVTCITCIENAYLYNDLCECGLNFYGPNCNASTLTATMNWYGTEALLIYFSDPLTADLAFSDIIINIQNINFAWNLEKLDSQKYLIHIEINSPHDASNISLSFIKLIYSTKNAELITLNLYVELKESSDNKDFKATKSMEEVYSAVAKYAIAVITAISMMNPNPAALWSFINTVQLICFASLSSVPITPETGGILEGLRSYYLFPNIISYFYNGGYPHNKPQATRLGFENSSIILNNGKQITAFMFFLLYYGIMFLLAKIKWKWNFIREFIKETIIEFKWGFFIRFAIHNFLECCVSCFLAIMSPKVWDLDFSINFAVAGVFLTILILTPLLCFFIIRRNKRKVTENVDEYKNLYGTLFYEFNTDENLASSNFYIYFFLRRLAYCAILFLLSDIAILQMSLSITISLANLFYLLFAIPFSEKILNYSNIFSELGISVFFVIYSMLLFDISSSNKNIIDWALKVIINTMMAVQMIASIGLTGKFIYTKVKERKNRQQITGKFIYTKVKERKNRQQRIFSEGVSSKDCDERSPKPIFVSECVSVINSHALFEDDYMIKPPSASMMLDETSYLHKSS</sequence>
<dbReference type="EMBL" id="MPUH01000015">
    <property type="protein sequence ID" value="OMJ95266.1"/>
    <property type="molecule type" value="Genomic_DNA"/>
</dbReference>
<evidence type="ECO:0000256" key="3">
    <source>
        <dbReference type="SAM" id="SignalP"/>
    </source>
</evidence>
<keyword evidence="2" id="KW-0472">Membrane</keyword>
<accession>A0A1R2D216</accession>
<keyword evidence="2" id="KW-1133">Transmembrane helix</keyword>
<evidence type="ECO:0000313" key="5">
    <source>
        <dbReference type="EMBL" id="OMJ95266.1"/>
    </source>
</evidence>
<dbReference type="Gene3D" id="2.10.220.10">
    <property type="entry name" value="Hormone Receptor, Insulin-like Growth Factor Receptor 1, Chain A, domain 2"/>
    <property type="match status" value="1"/>
</dbReference>
<keyword evidence="3" id="KW-0732">Signal</keyword>
<evidence type="ECO:0000256" key="1">
    <source>
        <dbReference type="ARBA" id="ARBA00023157"/>
    </source>
</evidence>
<feature type="transmembrane region" description="Helical" evidence="2">
    <location>
        <begin position="1321"/>
        <end position="1344"/>
    </location>
</feature>
<proteinExistence type="predicted"/>
<protein>
    <recommendedName>
        <fullName evidence="4">TNFR-Cys domain-containing protein</fullName>
    </recommendedName>
</protein>